<reference evidence="2 3" key="1">
    <citation type="submission" date="2024-02" db="EMBL/GenBank/DDBJ databases">
        <title>High-quality chromosome-scale genome assembly of Pensacola bahiagrass (Paspalum notatum Flugge var. saurae).</title>
        <authorList>
            <person name="Vega J.M."/>
            <person name="Podio M."/>
            <person name="Orjuela J."/>
            <person name="Siena L.A."/>
            <person name="Pessino S.C."/>
            <person name="Combes M.C."/>
            <person name="Mariac C."/>
            <person name="Albertini E."/>
            <person name="Pupilli F."/>
            <person name="Ortiz J.P.A."/>
            <person name="Leblanc O."/>
        </authorList>
    </citation>
    <scope>NUCLEOTIDE SEQUENCE [LARGE SCALE GENOMIC DNA]</scope>
    <source>
        <strain evidence="2">R1</strain>
        <tissue evidence="2">Leaf</tissue>
    </source>
</reference>
<gene>
    <name evidence="2" type="ORF">U9M48_029776</name>
</gene>
<dbReference type="Pfam" id="PF20100">
    <property type="entry name" value="DUF6490"/>
    <property type="match status" value="1"/>
</dbReference>
<dbReference type="EMBL" id="CP144750">
    <property type="protein sequence ID" value="WVZ82522.1"/>
    <property type="molecule type" value="Genomic_DNA"/>
</dbReference>
<evidence type="ECO:0000313" key="2">
    <source>
        <dbReference type="EMBL" id="WVZ82522.1"/>
    </source>
</evidence>
<evidence type="ECO:0000313" key="3">
    <source>
        <dbReference type="Proteomes" id="UP001341281"/>
    </source>
</evidence>
<dbReference type="Proteomes" id="UP001341281">
    <property type="component" value="Chromosome 06"/>
</dbReference>
<dbReference type="PANTHER" id="PTHR46610:SF19">
    <property type="entry name" value="OS06G0147400 PROTEIN"/>
    <property type="match status" value="1"/>
</dbReference>
<keyword evidence="3" id="KW-1185">Reference proteome</keyword>
<keyword evidence="1" id="KW-0472">Membrane</keyword>
<keyword evidence="1" id="KW-1133">Transmembrane helix</keyword>
<proteinExistence type="predicted"/>
<sequence length="137" mass="14340">MASPDGPSDCHPGPAAAARARRLSVTTVAILVGLGLNLALCVRRVGHHRGAAAFVGVSHLNLLLLFVAIRRFELSPPGSVARGRARLGVWLLTTTLTAAFTWKIGAVLPPAFAIVAWVMAAGTVLAGVFLLFVHDDK</sequence>
<protein>
    <submittedName>
        <fullName evidence="2">Uncharacterized protein</fullName>
    </submittedName>
</protein>
<dbReference type="PANTHER" id="PTHR46610">
    <property type="entry name" value="OS05G0181300 PROTEIN"/>
    <property type="match status" value="1"/>
</dbReference>
<feature type="transmembrane region" description="Helical" evidence="1">
    <location>
        <begin position="114"/>
        <end position="133"/>
    </location>
</feature>
<name>A0AAQ3U298_PASNO</name>
<feature type="transmembrane region" description="Helical" evidence="1">
    <location>
        <begin position="89"/>
        <end position="108"/>
    </location>
</feature>
<evidence type="ECO:0000256" key="1">
    <source>
        <dbReference type="SAM" id="Phobius"/>
    </source>
</evidence>
<dbReference type="AlphaFoldDB" id="A0AAQ3U298"/>
<organism evidence="2 3">
    <name type="scientific">Paspalum notatum var. saurae</name>
    <dbReference type="NCBI Taxonomy" id="547442"/>
    <lineage>
        <taxon>Eukaryota</taxon>
        <taxon>Viridiplantae</taxon>
        <taxon>Streptophyta</taxon>
        <taxon>Embryophyta</taxon>
        <taxon>Tracheophyta</taxon>
        <taxon>Spermatophyta</taxon>
        <taxon>Magnoliopsida</taxon>
        <taxon>Liliopsida</taxon>
        <taxon>Poales</taxon>
        <taxon>Poaceae</taxon>
        <taxon>PACMAD clade</taxon>
        <taxon>Panicoideae</taxon>
        <taxon>Andropogonodae</taxon>
        <taxon>Paspaleae</taxon>
        <taxon>Paspalinae</taxon>
        <taxon>Paspalum</taxon>
    </lineage>
</organism>
<dbReference type="InterPro" id="IPR045501">
    <property type="entry name" value="DUF6490"/>
</dbReference>
<accession>A0AAQ3U298</accession>
<keyword evidence="1" id="KW-0812">Transmembrane</keyword>
<feature type="transmembrane region" description="Helical" evidence="1">
    <location>
        <begin position="23"/>
        <end position="45"/>
    </location>
</feature>